<organism evidence="7 8">
    <name type="scientific">Dorea longicatena DSM 13814</name>
    <dbReference type="NCBI Taxonomy" id="411462"/>
    <lineage>
        <taxon>Bacteria</taxon>
        <taxon>Bacillati</taxon>
        <taxon>Bacillota</taxon>
        <taxon>Clostridia</taxon>
        <taxon>Lachnospirales</taxon>
        <taxon>Lachnospiraceae</taxon>
        <taxon>Dorea</taxon>
    </lineage>
</organism>
<keyword evidence="2" id="KW-0805">Transcription regulation</keyword>
<dbReference type="HOGENOM" id="CLU_047691_3_1_9"/>
<name>A6BG02_9FIRM</name>
<reference evidence="7 8" key="1">
    <citation type="submission" date="2007-03" db="EMBL/GenBank/DDBJ databases">
        <authorList>
            <person name="Fulton L."/>
            <person name="Clifton S."/>
            <person name="Fulton B."/>
            <person name="Xu J."/>
            <person name="Minx P."/>
            <person name="Pepin K.H."/>
            <person name="Johnson M."/>
            <person name="Thiruvilangam P."/>
            <person name="Bhonagiri V."/>
            <person name="Nash W.E."/>
            <person name="Mardis E.R."/>
            <person name="Wilson R.K."/>
        </authorList>
    </citation>
    <scope>NUCLEOTIDE SEQUENCE [LARGE SCALE GENOMIC DNA]</scope>
    <source>
        <strain evidence="7 8">DSM 13814</strain>
    </source>
</reference>
<dbReference type="NCBIfam" id="TIGR02937">
    <property type="entry name" value="sigma70-ECF"/>
    <property type="match status" value="1"/>
</dbReference>
<evidence type="ECO:0000259" key="5">
    <source>
        <dbReference type="Pfam" id="PF04542"/>
    </source>
</evidence>
<gene>
    <name evidence="7" type="ORF">DORLON_01224</name>
</gene>
<dbReference type="PANTHER" id="PTHR43133:SF60">
    <property type="entry name" value="RNA POLYMERASE SIGMA FACTOR SIGV"/>
    <property type="match status" value="1"/>
</dbReference>
<dbReference type="Gene3D" id="1.10.10.10">
    <property type="entry name" value="Winged helix-like DNA-binding domain superfamily/Winged helix DNA-binding domain"/>
    <property type="match status" value="1"/>
</dbReference>
<feature type="domain" description="RNA polymerase sigma-70 region 2" evidence="5">
    <location>
        <begin position="20"/>
        <end position="83"/>
    </location>
</feature>
<dbReference type="InterPro" id="IPR039425">
    <property type="entry name" value="RNA_pol_sigma-70-like"/>
</dbReference>
<dbReference type="InterPro" id="IPR007627">
    <property type="entry name" value="RNA_pol_sigma70_r2"/>
</dbReference>
<proteinExistence type="inferred from homology"/>
<dbReference type="GO" id="GO:0016987">
    <property type="term" value="F:sigma factor activity"/>
    <property type="evidence" value="ECO:0007669"/>
    <property type="project" value="UniProtKB-KW"/>
</dbReference>
<dbReference type="InterPro" id="IPR036388">
    <property type="entry name" value="WH-like_DNA-bd_sf"/>
</dbReference>
<dbReference type="PANTHER" id="PTHR43133">
    <property type="entry name" value="RNA POLYMERASE ECF-TYPE SIGMA FACTO"/>
    <property type="match status" value="1"/>
</dbReference>
<sequence length="172" mass="20827">MFCRYNTKKGVLMKPATQVLIERYQKHLYAIAFNICRNQQDAEDVVQDTFIQYHTYKKEFDTEEHIRAWLIRVAINKAKNITRSFWHRNKCNLEEYMETLTFETPESETLFDTVMKLPEKYRIVLHLFYYEDYTTQEISDILHLSVNNVKTRLSRGRALLKETLKEEWNDDE</sequence>
<protein>
    <submittedName>
        <fullName evidence="7">Sigma-70 region 2</fullName>
    </submittedName>
</protein>
<dbReference type="GO" id="GO:0006352">
    <property type="term" value="P:DNA-templated transcription initiation"/>
    <property type="evidence" value="ECO:0007669"/>
    <property type="project" value="InterPro"/>
</dbReference>
<comment type="caution">
    <text evidence="7">The sequence shown here is derived from an EMBL/GenBank/DDBJ whole genome shotgun (WGS) entry which is preliminary data.</text>
</comment>
<dbReference type="eggNOG" id="COG1595">
    <property type="taxonomic scope" value="Bacteria"/>
</dbReference>
<dbReference type="GO" id="GO:0003677">
    <property type="term" value="F:DNA binding"/>
    <property type="evidence" value="ECO:0007669"/>
    <property type="project" value="InterPro"/>
</dbReference>
<dbReference type="InterPro" id="IPR013249">
    <property type="entry name" value="RNA_pol_sigma70_r4_t2"/>
</dbReference>
<dbReference type="CDD" id="cd06171">
    <property type="entry name" value="Sigma70_r4"/>
    <property type="match status" value="1"/>
</dbReference>
<evidence type="ECO:0000256" key="1">
    <source>
        <dbReference type="ARBA" id="ARBA00010641"/>
    </source>
</evidence>
<evidence type="ECO:0000256" key="4">
    <source>
        <dbReference type="ARBA" id="ARBA00023163"/>
    </source>
</evidence>
<dbReference type="Proteomes" id="UP000004016">
    <property type="component" value="Unassembled WGS sequence"/>
</dbReference>
<evidence type="ECO:0000256" key="3">
    <source>
        <dbReference type="ARBA" id="ARBA00023082"/>
    </source>
</evidence>
<keyword evidence="3" id="KW-0731">Sigma factor</keyword>
<dbReference type="Pfam" id="PF08281">
    <property type="entry name" value="Sigma70_r4_2"/>
    <property type="match status" value="1"/>
</dbReference>
<evidence type="ECO:0000259" key="6">
    <source>
        <dbReference type="Pfam" id="PF08281"/>
    </source>
</evidence>
<dbReference type="AlphaFoldDB" id="A6BG02"/>
<dbReference type="Gene3D" id="1.10.1740.10">
    <property type="match status" value="1"/>
</dbReference>
<evidence type="ECO:0000313" key="7">
    <source>
        <dbReference type="EMBL" id="EDM63558.1"/>
    </source>
</evidence>
<accession>A6BG02</accession>
<evidence type="ECO:0000313" key="8">
    <source>
        <dbReference type="Proteomes" id="UP000004016"/>
    </source>
</evidence>
<dbReference type="SUPFAM" id="SSF88946">
    <property type="entry name" value="Sigma2 domain of RNA polymerase sigma factors"/>
    <property type="match status" value="1"/>
</dbReference>
<dbReference type="SUPFAM" id="SSF88659">
    <property type="entry name" value="Sigma3 and sigma4 domains of RNA polymerase sigma factors"/>
    <property type="match status" value="1"/>
</dbReference>
<evidence type="ECO:0000256" key="2">
    <source>
        <dbReference type="ARBA" id="ARBA00023015"/>
    </source>
</evidence>
<comment type="similarity">
    <text evidence="1">Belongs to the sigma-70 factor family. ECF subfamily.</text>
</comment>
<dbReference type="EMBL" id="AAXB02000004">
    <property type="protein sequence ID" value="EDM63558.1"/>
    <property type="molecule type" value="Genomic_DNA"/>
</dbReference>
<dbReference type="InterPro" id="IPR014284">
    <property type="entry name" value="RNA_pol_sigma-70_dom"/>
</dbReference>
<reference evidence="7 8" key="2">
    <citation type="submission" date="2007-04" db="EMBL/GenBank/DDBJ databases">
        <title>Draft genome sequence of Dorea longicatena (DSM 13814).</title>
        <authorList>
            <person name="Sudarsanam P."/>
            <person name="Ley R."/>
            <person name="Guruge J."/>
            <person name="Turnbaugh P.J."/>
            <person name="Mahowald M."/>
            <person name="Liep D."/>
            <person name="Gordon J."/>
        </authorList>
    </citation>
    <scope>NUCLEOTIDE SEQUENCE [LARGE SCALE GENOMIC DNA]</scope>
    <source>
        <strain evidence="7 8">DSM 13814</strain>
    </source>
</reference>
<keyword evidence="4" id="KW-0804">Transcription</keyword>
<dbReference type="InterPro" id="IPR013325">
    <property type="entry name" value="RNA_pol_sigma_r2"/>
</dbReference>
<feature type="domain" description="RNA polymerase sigma factor 70 region 4 type 2" evidence="6">
    <location>
        <begin position="112"/>
        <end position="160"/>
    </location>
</feature>
<dbReference type="InterPro" id="IPR013324">
    <property type="entry name" value="RNA_pol_sigma_r3/r4-like"/>
</dbReference>
<dbReference type="Pfam" id="PF04542">
    <property type="entry name" value="Sigma70_r2"/>
    <property type="match status" value="1"/>
</dbReference>